<dbReference type="Proteomes" id="UP000095280">
    <property type="component" value="Unplaced"/>
</dbReference>
<keyword evidence="1" id="KW-1185">Reference proteome</keyword>
<reference evidence="2" key="1">
    <citation type="submission" date="2016-11" db="UniProtKB">
        <authorList>
            <consortium name="WormBaseParasite"/>
        </authorList>
    </citation>
    <scope>IDENTIFICATION</scope>
</reference>
<sequence>AEDAAGSAAALGPASQETVFEVIKSASATVPGTADSVPGYSAVDCSMKCARAGCCIGFAWGRSPCRLFSLGVFGAAWTASDTSDIFIRTDLKRFLGIAGCNQSSLSTAQGSGGVCSFAIDGDRKHKMNSCSNTQSAPNQWVEVQLSRPIFVMLVTLYNNDNCCPESLNAFSLQVDGVECNRVIRQTPFMVANFTCRAYGSRVRVLSLLNMNLALCELELYGHQ</sequence>
<dbReference type="SUPFAM" id="SSF49785">
    <property type="entry name" value="Galactose-binding domain-like"/>
    <property type="match status" value="1"/>
</dbReference>
<dbReference type="AlphaFoldDB" id="A0A1I8GQ83"/>
<name>A0A1I8GQ83_9PLAT</name>
<proteinExistence type="predicted"/>
<dbReference type="WBParaSite" id="maker-uti_cns_0002758-snap-gene-0.12-mRNA-1">
    <property type="protein sequence ID" value="maker-uti_cns_0002758-snap-gene-0.12-mRNA-1"/>
    <property type="gene ID" value="maker-uti_cns_0002758-snap-gene-0.12"/>
</dbReference>
<evidence type="ECO:0000313" key="2">
    <source>
        <dbReference type="WBParaSite" id="maker-uti_cns_0002758-snap-gene-0.12-mRNA-1"/>
    </source>
</evidence>
<evidence type="ECO:0000313" key="1">
    <source>
        <dbReference type="Proteomes" id="UP000095280"/>
    </source>
</evidence>
<protein>
    <submittedName>
        <fullName evidence="2">FTP domain-containing protein</fullName>
    </submittedName>
</protein>
<dbReference type="InterPro" id="IPR008979">
    <property type="entry name" value="Galactose-bd-like_sf"/>
</dbReference>
<dbReference type="Gene3D" id="2.60.120.260">
    <property type="entry name" value="Galactose-binding domain-like"/>
    <property type="match status" value="1"/>
</dbReference>
<accession>A0A1I8GQ83</accession>
<dbReference type="Pfam" id="PF22633">
    <property type="entry name" value="F5_F8_type_C_2"/>
    <property type="match status" value="1"/>
</dbReference>
<organism evidence="1 2">
    <name type="scientific">Macrostomum lignano</name>
    <dbReference type="NCBI Taxonomy" id="282301"/>
    <lineage>
        <taxon>Eukaryota</taxon>
        <taxon>Metazoa</taxon>
        <taxon>Spiralia</taxon>
        <taxon>Lophotrochozoa</taxon>
        <taxon>Platyhelminthes</taxon>
        <taxon>Rhabditophora</taxon>
        <taxon>Macrostomorpha</taxon>
        <taxon>Macrostomida</taxon>
        <taxon>Macrostomidae</taxon>
        <taxon>Macrostomum</taxon>
    </lineage>
</organism>